<feature type="compositionally biased region" description="Basic and acidic residues" evidence="1">
    <location>
        <begin position="37"/>
        <end position="53"/>
    </location>
</feature>
<sequence>MIKVNKRYVSSNRVNKEKINNDKKLNDNNKFKTTGKNKKESIKKAKQKNEEKSFKKVESRYINKNLSKKDKKSTTVEATAFKVDEVERKNYFDKGYYVGKYVDKKIKGSAKGAVKFVNRELMNESRSEENLKIVQDYAYYGRMYGGLAKNVGLEAASAGMNKIKTTPLITPKGFLKGDIRLDTRTINQRFNDLGNKGLNKITGLENANIEFFKNNKYKNLKNIISTDSPGKKFTNKKIWNEYLKEKGLDKSSLRKYMLVSRSKYNLGYAKLLYADKEFLLNNIERKNYAKTIKKFNKIKTRRIKIKNASKQGVKDYGRKIIRDLKQDSNNLALSGLGESVDIHRNYYRAGKAFIYKPGKNITIKTSKQVIKGVKNRDKIKSGFKLIKTKPVKGYKSLAKTYGRYRSLYKSNGLGAVIKDISKNTIVRAFNLIKKLMIGIWQAMKAILAMMLGAGFFAMITMGLIMAVTIVLGNNRSMPLTDIQIESDVHQGEGVDPTKKNFGEDIKEHFDYIRELTRKLDEKYRSEADIVNYLQNPDNAKAILSLISVENDNDLSSKNKNKIYKAIDQYHKDSHRIKRVYYITHKVGDTTVVLKCYDIETDEQPSDIVKVTNPYTRLDKEGVIGGISSSSSGSTHNNLNNPGTTGNVKNDFESVVKELKISDVEKKHWEYIISKESGWNPSARNPSSGAYGLGQAYPPEKMKSYGEDWQTNPKTQLLWMHDYMINRYGSITNAYNYWIKNNWY</sequence>
<feature type="transmembrane region" description="Helical" evidence="2">
    <location>
        <begin position="445"/>
        <end position="471"/>
    </location>
</feature>
<keyword evidence="2" id="KW-1133">Transmembrane helix</keyword>
<keyword evidence="2" id="KW-0812">Transmembrane</keyword>
<feature type="compositionally biased region" description="Basic and acidic residues" evidence="1">
    <location>
        <begin position="14"/>
        <end position="30"/>
    </location>
</feature>
<evidence type="ECO:0000313" key="4">
    <source>
        <dbReference type="Proteomes" id="UP000734271"/>
    </source>
</evidence>
<name>A0ABS7T0Q6_9FIRM</name>
<dbReference type="EMBL" id="JAIPME010000002">
    <property type="protein sequence ID" value="MBZ2387337.1"/>
    <property type="molecule type" value="Genomic_DNA"/>
</dbReference>
<feature type="region of interest" description="Disordered" evidence="1">
    <location>
        <begin position="1"/>
        <end position="53"/>
    </location>
</feature>
<keyword evidence="2" id="KW-0472">Membrane</keyword>
<accession>A0ABS7T0Q6</accession>
<evidence type="ECO:0000313" key="3">
    <source>
        <dbReference type="EMBL" id="MBZ2387337.1"/>
    </source>
</evidence>
<reference evidence="3 4" key="1">
    <citation type="submission" date="2021-08" db="EMBL/GenBank/DDBJ databases">
        <title>FDA dAtabase for Regulatory Grade micrObial Sequences (FDA-ARGOS): Supporting development and validation of Infectious Disease Dx tests.</title>
        <authorList>
            <person name="Sproer C."/>
            <person name="Gronow S."/>
            <person name="Severitt S."/>
            <person name="Schroder I."/>
            <person name="Tallon L."/>
            <person name="Sadzewicz L."/>
            <person name="Zhao X."/>
            <person name="Boylan J."/>
            <person name="Ott S."/>
            <person name="Bowen H."/>
            <person name="Vavikolanu K."/>
            <person name="Hazen T."/>
            <person name="Aluvathingal J."/>
            <person name="Nadendla S."/>
            <person name="Lowell S."/>
            <person name="Myers T."/>
            <person name="Yan Y."/>
            <person name="Sichtig H."/>
        </authorList>
    </citation>
    <scope>NUCLEOTIDE SEQUENCE [LARGE SCALE GENOMIC DNA]</scope>
    <source>
        <strain evidence="3 4">FDAARGOS_1460</strain>
    </source>
</reference>
<keyword evidence="4" id="KW-1185">Reference proteome</keyword>
<organism evidence="3 4">
    <name type="scientific">Anaerococcus murdochii</name>
    <dbReference type="NCBI Taxonomy" id="411577"/>
    <lineage>
        <taxon>Bacteria</taxon>
        <taxon>Bacillati</taxon>
        <taxon>Bacillota</taxon>
        <taxon>Tissierellia</taxon>
        <taxon>Tissierellales</taxon>
        <taxon>Peptoniphilaceae</taxon>
        <taxon>Anaerococcus</taxon>
    </lineage>
</organism>
<comment type="caution">
    <text evidence="3">The sequence shown here is derived from an EMBL/GenBank/DDBJ whole genome shotgun (WGS) entry which is preliminary data.</text>
</comment>
<dbReference type="Proteomes" id="UP000734271">
    <property type="component" value="Unassembled WGS sequence"/>
</dbReference>
<gene>
    <name evidence="3" type="ORF">K8P03_08585</name>
</gene>
<dbReference type="SUPFAM" id="SSF53955">
    <property type="entry name" value="Lysozyme-like"/>
    <property type="match status" value="1"/>
</dbReference>
<proteinExistence type="predicted"/>
<dbReference type="InterPro" id="IPR023346">
    <property type="entry name" value="Lysozyme-like_dom_sf"/>
</dbReference>
<feature type="compositionally biased region" description="Polar residues" evidence="1">
    <location>
        <begin position="634"/>
        <end position="647"/>
    </location>
</feature>
<feature type="region of interest" description="Disordered" evidence="1">
    <location>
        <begin position="625"/>
        <end position="647"/>
    </location>
</feature>
<protein>
    <recommendedName>
        <fullName evidence="5">Transglycosylase SLT domain-containing protein</fullName>
    </recommendedName>
</protein>
<dbReference type="RefSeq" id="WP_223420282.1">
    <property type="nucleotide sequence ID" value="NZ_JAIPME010000002.1"/>
</dbReference>
<evidence type="ECO:0000256" key="2">
    <source>
        <dbReference type="SAM" id="Phobius"/>
    </source>
</evidence>
<dbReference type="Gene3D" id="1.10.530.10">
    <property type="match status" value="1"/>
</dbReference>
<evidence type="ECO:0008006" key="5">
    <source>
        <dbReference type="Google" id="ProtNLM"/>
    </source>
</evidence>
<evidence type="ECO:0000256" key="1">
    <source>
        <dbReference type="SAM" id="MobiDB-lite"/>
    </source>
</evidence>